<feature type="region of interest" description="Disordered" evidence="3">
    <location>
        <begin position="163"/>
        <end position="209"/>
    </location>
</feature>
<dbReference type="Gene3D" id="1.20.120.450">
    <property type="entry name" value="dinb family like domain"/>
    <property type="match status" value="1"/>
</dbReference>
<evidence type="ECO:0000313" key="4">
    <source>
        <dbReference type="EMBL" id="GLS17931.1"/>
    </source>
</evidence>
<gene>
    <name evidence="4" type="ORF">GCM10007874_09470</name>
</gene>
<sequence length="209" mass="22685">MSTLLRTLYGYHAWANAELIGKLALVDPVARAEALKTALRLVNHYHVVARIFAAHLTGGAHPYASDNTVETPALADLGASLAAIDRWYLDYIGEALPETLGEPVSFAFTDGDRGCMTREEMLLHVAVHATIHRGEACRILAQLGITPPWDTLAVYLHQTEPGRRELGRGRGASRASPTKLGEVARRSRDGGGVAQRARQRRKGGASSRE</sequence>
<keyword evidence="5" id="KW-1185">Reference proteome</keyword>
<proteinExistence type="inferred from homology"/>
<dbReference type="PANTHER" id="PTHR37302:SF1">
    <property type="entry name" value="PROTEIN DINB"/>
    <property type="match status" value="1"/>
</dbReference>
<protein>
    <recommendedName>
        <fullName evidence="6">Damage-inducible protein DinB</fullName>
    </recommendedName>
</protein>
<comment type="caution">
    <text evidence="4">The sequence shown here is derived from an EMBL/GenBank/DDBJ whole genome shotgun (WGS) entry which is preliminary data.</text>
</comment>
<accession>A0ABQ6CI49</accession>
<dbReference type="Pfam" id="PF05163">
    <property type="entry name" value="DinB"/>
    <property type="match status" value="1"/>
</dbReference>
<dbReference type="InterPro" id="IPR034660">
    <property type="entry name" value="DinB/YfiT-like"/>
</dbReference>
<evidence type="ECO:0000256" key="3">
    <source>
        <dbReference type="SAM" id="MobiDB-lite"/>
    </source>
</evidence>
<evidence type="ECO:0000256" key="2">
    <source>
        <dbReference type="ARBA" id="ARBA00022723"/>
    </source>
</evidence>
<reference evidence="5" key="1">
    <citation type="journal article" date="2019" name="Int. J. Syst. Evol. Microbiol.">
        <title>The Global Catalogue of Microorganisms (GCM) 10K type strain sequencing project: providing services to taxonomists for standard genome sequencing and annotation.</title>
        <authorList>
            <consortium name="The Broad Institute Genomics Platform"/>
            <consortium name="The Broad Institute Genome Sequencing Center for Infectious Disease"/>
            <person name="Wu L."/>
            <person name="Ma J."/>
        </authorList>
    </citation>
    <scope>NUCLEOTIDE SEQUENCE [LARGE SCALE GENOMIC DNA]</scope>
    <source>
        <strain evidence="5">NBRC 101365</strain>
    </source>
</reference>
<dbReference type="EMBL" id="BSPC01000007">
    <property type="protein sequence ID" value="GLS17931.1"/>
    <property type="molecule type" value="Genomic_DNA"/>
</dbReference>
<dbReference type="PANTHER" id="PTHR37302">
    <property type="entry name" value="SLR1116 PROTEIN"/>
    <property type="match status" value="1"/>
</dbReference>
<name>A0ABQ6CI49_9HYPH</name>
<comment type="similarity">
    <text evidence="1">Belongs to the DinB family.</text>
</comment>
<dbReference type="Proteomes" id="UP001156882">
    <property type="component" value="Unassembled WGS sequence"/>
</dbReference>
<evidence type="ECO:0008006" key="6">
    <source>
        <dbReference type="Google" id="ProtNLM"/>
    </source>
</evidence>
<evidence type="ECO:0000313" key="5">
    <source>
        <dbReference type="Proteomes" id="UP001156882"/>
    </source>
</evidence>
<dbReference type="RefSeq" id="WP_348536427.1">
    <property type="nucleotide sequence ID" value="NZ_BSPC01000007.1"/>
</dbReference>
<keyword evidence="2" id="KW-0479">Metal-binding</keyword>
<dbReference type="SUPFAM" id="SSF109854">
    <property type="entry name" value="DinB/YfiT-like putative metalloenzymes"/>
    <property type="match status" value="1"/>
</dbReference>
<dbReference type="InterPro" id="IPR007837">
    <property type="entry name" value="DinB"/>
</dbReference>
<organism evidence="4 5">
    <name type="scientific">Labrys miyagiensis</name>
    <dbReference type="NCBI Taxonomy" id="346912"/>
    <lineage>
        <taxon>Bacteria</taxon>
        <taxon>Pseudomonadati</taxon>
        <taxon>Pseudomonadota</taxon>
        <taxon>Alphaproteobacteria</taxon>
        <taxon>Hyphomicrobiales</taxon>
        <taxon>Xanthobacteraceae</taxon>
        <taxon>Labrys</taxon>
    </lineage>
</organism>
<evidence type="ECO:0000256" key="1">
    <source>
        <dbReference type="ARBA" id="ARBA00008635"/>
    </source>
</evidence>